<sequence length="734" mass="82836">METSPELCDICRHIKLEDYFSQAEYPGTVELGPFQDIDKKKDRCLLCRLVVQALNGHSRDHWKPGVYPVEVCYLGRYSGRTNQVVLDVWFNSTSETLRDSSWGYDTTQCQILSVQPCRPVCTEDDDAGAISRGRILGEKVDLTLIRGWLERCTSSHGPKCNNNPRPYTREVPGPRLLLIDVQSMKIAECEWTSRYLALSYVWGATSNKSLTSTKANIQHLKQDAALREVRDELPRAINDAIDLTKAVGETYLWVDALCIVQDDDRSKAIYIPRMDQIYGNAFATFVTLCNDKAPGGSELPGVTHPRILVQSPVEIAGLHLVPRLPPLISVDQRSVWSSRAWTFQEGIFSRRYLFFAEHQVFWQCRTACHSEDCADEHMEDRGAGSVVFPDRRFNALEMMGTVSDPRRQFNVYELLVGPYSPRSLTIPADSLAAFSGVISALQDSFGWKFASALPESLFDLALLWRPRTMAALRPRHPSGQKDTQNLPCKSPTWCWTAWNGNIHWAPWRFSIYAGQRVTIKTEVTGFWIVDSGSLSQIKRGLASDSNADMPKYAEVEKPVPVAPALVFEAKTVNAKAYDISEPQLDQCGLWDSEKAGSGLSRYFRNIASNSLWIYDGSGKHCGKLSGLSPDSWRAQCGDHHTRHELVLLSRSIQDEVTQAAIQAFRGGFPPEYASAWEYYEDVFDTRCYSYKRDWALNIMLVRWEDGVAERVAVGQMHADAWNEARQESKVITLA</sequence>
<dbReference type="RefSeq" id="XP_066669990.1">
    <property type="nucleotide sequence ID" value="XM_066811067.1"/>
</dbReference>
<comment type="caution">
    <text evidence="2">The sequence shown here is derived from an EMBL/GenBank/DDBJ whole genome shotgun (WGS) entry which is preliminary data.</text>
</comment>
<organism evidence="2 3">
    <name type="scientific">Apiospora hydei</name>
    <dbReference type="NCBI Taxonomy" id="1337664"/>
    <lineage>
        <taxon>Eukaryota</taxon>
        <taxon>Fungi</taxon>
        <taxon>Dikarya</taxon>
        <taxon>Ascomycota</taxon>
        <taxon>Pezizomycotina</taxon>
        <taxon>Sordariomycetes</taxon>
        <taxon>Xylariomycetidae</taxon>
        <taxon>Amphisphaeriales</taxon>
        <taxon>Apiosporaceae</taxon>
        <taxon>Apiospora</taxon>
    </lineage>
</organism>
<dbReference type="GeneID" id="92044127"/>
<evidence type="ECO:0000313" key="2">
    <source>
        <dbReference type="EMBL" id="KAK8085481.1"/>
    </source>
</evidence>
<dbReference type="Proteomes" id="UP001433268">
    <property type="component" value="Unassembled WGS sequence"/>
</dbReference>
<dbReference type="PANTHER" id="PTHR33112">
    <property type="entry name" value="DOMAIN PROTEIN, PUTATIVE-RELATED"/>
    <property type="match status" value="1"/>
</dbReference>
<dbReference type="Pfam" id="PF06985">
    <property type="entry name" value="HET"/>
    <property type="match status" value="1"/>
</dbReference>
<dbReference type="InterPro" id="IPR010730">
    <property type="entry name" value="HET"/>
</dbReference>
<protein>
    <submittedName>
        <fullName evidence="2">HET-domain-containing protein</fullName>
    </submittedName>
</protein>
<reference evidence="2 3" key="1">
    <citation type="submission" date="2023-01" db="EMBL/GenBank/DDBJ databases">
        <title>Analysis of 21 Apiospora genomes using comparative genomics revels a genus with tremendous synthesis potential of carbohydrate active enzymes and secondary metabolites.</title>
        <authorList>
            <person name="Sorensen T."/>
        </authorList>
    </citation>
    <scope>NUCLEOTIDE SEQUENCE [LARGE SCALE GENOMIC DNA]</scope>
    <source>
        <strain evidence="2 3">CBS 114990</strain>
    </source>
</reference>
<evidence type="ECO:0000313" key="3">
    <source>
        <dbReference type="Proteomes" id="UP001433268"/>
    </source>
</evidence>
<gene>
    <name evidence="2" type="ORF">PG997_006752</name>
</gene>
<accession>A0ABR1WPL7</accession>
<dbReference type="PANTHER" id="PTHR33112:SF12">
    <property type="entry name" value="HETEROKARYON INCOMPATIBILITY DOMAIN-CONTAINING PROTEIN"/>
    <property type="match status" value="1"/>
</dbReference>
<proteinExistence type="predicted"/>
<evidence type="ECO:0000259" key="1">
    <source>
        <dbReference type="Pfam" id="PF06985"/>
    </source>
</evidence>
<name>A0ABR1WPL7_9PEZI</name>
<feature type="domain" description="Heterokaryon incompatibility" evidence="1">
    <location>
        <begin position="195"/>
        <end position="345"/>
    </location>
</feature>
<keyword evidence="3" id="KW-1185">Reference proteome</keyword>
<dbReference type="EMBL" id="JAQQWN010000005">
    <property type="protein sequence ID" value="KAK8085481.1"/>
    <property type="molecule type" value="Genomic_DNA"/>
</dbReference>